<comment type="similarity">
    <text evidence="2 8">Belongs to the DHHC palmitoyltransferase family.</text>
</comment>
<dbReference type="EMBL" id="CM035435">
    <property type="protein sequence ID" value="KAH7290039.1"/>
    <property type="molecule type" value="Genomic_DNA"/>
</dbReference>
<feature type="transmembrane region" description="Helical" evidence="8">
    <location>
        <begin position="180"/>
        <end position="200"/>
    </location>
</feature>
<dbReference type="EC" id="2.3.1.225" evidence="8"/>
<keyword evidence="4 8" id="KW-0812">Transmembrane</keyword>
<dbReference type="EMBL" id="CM035435">
    <property type="protein sequence ID" value="KAH7290040.1"/>
    <property type="molecule type" value="Genomic_DNA"/>
</dbReference>
<name>A0A8T2R2U1_CERRI</name>
<protein>
    <recommendedName>
        <fullName evidence="8">S-acyltransferase</fullName>
        <ecNumber evidence="8">2.3.1.225</ecNumber>
    </recommendedName>
    <alternativeName>
        <fullName evidence="8">Palmitoyltransferase</fullName>
    </alternativeName>
</protein>
<keyword evidence="3 8" id="KW-0808">Transferase</keyword>
<organism evidence="10 11">
    <name type="scientific">Ceratopteris richardii</name>
    <name type="common">Triangle waterfern</name>
    <dbReference type="NCBI Taxonomy" id="49495"/>
    <lineage>
        <taxon>Eukaryota</taxon>
        <taxon>Viridiplantae</taxon>
        <taxon>Streptophyta</taxon>
        <taxon>Embryophyta</taxon>
        <taxon>Tracheophyta</taxon>
        <taxon>Polypodiopsida</taxon>
        <taxon>Polypodiidae</taxon>
        <taxon>Polypodiales</taxon>
        <taxon>Pteridineae</taxon>
        <taxon>Pteridaceae</taxon>
        <taxon>Parkerioideae</taxon>
        <taxon>Ceratopteris</taxon>
    </lineage>
</organism>
<reference evidence="10" key="1">
    <citation type="submission" date="2021-08" db="EMBL/GenBank/DDBJ databases">
        <title>WGS assembly of Ceratopteris richardii.</title>
        <authorList>
            <person name="Marchant D.B."/>
            <person name="Chen G."/>
            <person name="Jenkins J."/>
            <person name="Shu S."/>
            <person name="Leebens-Mack J."/>
            <person name="Grimwood J."/>
            <person name="Schmutz J."/>
            <person name="Soltis P."/>
            <person name="Soltis D."/>
            <person name="Chen Z.-H."/>
        </authorList>
    </citation>
    <scope>NUCLEOTIDE SEQUENCE</scope>
    <source>
        <strain evidence="10">Whitten #5841</strain>
        <tissue evidence="10">Leaf</tissue>
    </source>
</reference>
<evidence type="ECO:0000313" key="11">
    <source>
        <dbReference type="Proteomes" id="UP000825935"/>
    </source>
</evidence>
<feature type="domain" description="Palmitoyltransferase DHHC" evidence="9">
    <location>
        <begin position="134"/>
        <end position="260"/>
    </location>
</feature>
<comment type="catalytic activity">
    <reaction evidence="8">
        <text>L-cysteinyl-[protein] + hexadecanoyl-CoA = S-hexadecanoyl-L-cysteinyl-[protein] + CoA</text>
        <dbReference type="Rhea" id="RHEA:36683"/>
        <dbReference type="Rhea" id="RHEA-COMP:10131"/>
        <dbReference type="Rhea" id="RHEA-COMP:11032"/>
        <dbReference type="ChEBI" id="CHEBI:29950"/>
        <dbReference type="ChEBI" id="CHEBI:57287"/>
        <dbReference type="ChEBI" id="CHEBI:57379"/>
        <dbReference type="ChEBI" id="CHEBI:74151"/>
        <dbReference type="EC" id="2.3.1.225"/>
    </reaction>
</comment>
<feature type="transmembrane region" description="Helical" evidence="8">
    <location>
        <begin position="20"/>
        <end position="43"/>
    </location>
</feature>
<evidence type="ECO:0000256" key="7">
    <source>
        <dbReference type="ARBA" id="ARBA00023315"/>
    </source>
</evidence>
<comment type="caution">
    <text evidence="10">The sequence shown here is derived from an EMBL/GenBank/DDBJ whole genome shotgun (WGS) entry which is preliminary data.</text>
</comment>
<dbReference type="OrthoDB" id="331948at2759"/>
<feature type="transmembrane region" description="Helical" evidence="8">
    <location>
        <begin position="220"/>
        <end position="243"/>
    </location>
</feature>
<proteinExistence type="inferred from homology"/>
<comment type="subcellular location">
    <subcellularLocation>
        <location evidence="1">Membrane</location>
        <topology evidence="1">Multi-pass membrane protein</topology>
    </subcellularLocation>
</comment>
<accession>A0A8T2R2U1</accession>
<dbReference type="Pfam" id="PF01529">
    <property type="entry name" value="DHHC"/>
    <property type="match status" value="1"/>
</dbReference>
<keyword evidence="7 8" id="KW-0012">Acyltransferase</keyword>
<dbReference type="AlphaFoldDB" id="A0A8T2R2U1"/>
<evidence type="ECO:0000256" key="8">
    <source>
        <dbReference type="RuleBase" id="RU079119"/>
    </source>
</evidence>
<dbReference type="PANTHER" id="PTHR12246">
    <property type="entry name" value="PALMITOYLTRANSFERASE ZDHHC16"/>
    <property type="match status" value="1"/>
</dbReference>
<keyword evidence="5 8" id="KW-1133">Transmembrane helix</keyword>
<dbReference type="Proteomes" id="UP000825935">
    <property type="component" value="Chromosome 30"/>
</dbReference>
<dbReference type="EMBL" id="CM035435">
    <property type="protein sequence ID" value="KAH7290041.1"/>
    <property type="molecule type" value="Genomic_DNA"/>
</dbReference>
<gene>
    <name evidence="10" type="ORF">KP509_30G029900</name>
</gene>
<evidence type="ECO:0000256" key="2">
    <source>
        <dbReference type="ARBA" id="ARBA00008574"/>
    </source>
</evidence>
<keyword evidence="6 8" id="KW-0472">Membrane</keyword>
<evidence type="ECO:0000256" key="5">
    <source>
        <dbReference type="ARBA" id="ARBA00022989"/>
    </source>
</evidence>
<evidence type="ECO:0000313" key="10">
    <source>
        <dbReference type="EMBL" id="KAH7290041.1"/>
    </source>
</evidence>
<evidence type="ECO:0000259" key="9">
    <source>
        <dbReference type="Pfam" id="PF01529"/>
    </source>
</evidence>
<dbReference type="OMA" id="CFLAFAM"/>
<feature type="transmembrane region" description="Helical" evidence="8">
    <location>
        <begin position="55"/>
        <end position="80"/>
    </location>
</feature>
<comment type="domain">
    <text evidence="8">The DHHC domain is required for palmitoyltransferase activity.</text>
</comment>
<sequence>MIRSLCMAWNVFKLCKGLRVIGSLMIFAVLAIVGLTYYSLVILNYGPKLLKGGKGLAVALPILIIFHLLLVMILWCYFVTVFTDPGSVPEHWRPALEEEGLEAHSGPLSEAPTLNGATTSSDAASVNGSVQSQNVRYCRRCSHYKPPRTHHCSVCGRCVLKMDHHCVWVATCVGALNYKFFLLFLLYTFLGTLLSTLSLLPPFIDYFKDIGQHSNSAINLAMTFLAFVLNVAFVLSLLGFIILHASLVFSNTTTIEAHEKKTSVRWRYDMGVRQNFEQVFGASKLFWVIPAYSQRDVQNMPVLQGFNYPVRPAFEEQYF</sequence>
<dbReference type="PROSITE" id="PS50216">
    <property type="entry name" value="DHHC"/>
    <property type="match status" value="1"/>
</dbReference>
<dbReference type="InterPro" id="IPR001594">
    <property type="entry name" value="Palmitoyltrfase_DHHC"/>
</dbReference>
<evidence type="ECO:0000256" key="1">
    <source>
        <dbReference type="ARBA" id="ARBA00004141"/>
    </source>
</evidence>
<dbReference type="GO" id="GO:0016020">
    <property type="term" value="C:membrane"/>
    <property type="evidence" value="ECO:0007669"/>
    <property type="project" value="UniProtKB-SubCell"/>
</dbReference>
<keyword evidence="11" id="KW-1185">Reference proteome</keyword>
<dbReference type="InterPro" id="IPR039859">
    <property type="entry name" value="PFA4/ZDH16/20/ERF2-like"/>
</dbReference>
<evidence type="ECO:0000256" key="6">
    <source>
        <dbReference type="ARBA" id="ARBA00023136"/>
    </source>
</evidence>
<evidence type="ECO:0000256" key="3">
    <source>
        <dbReference type="ARBA" id="ARBA00022679"/>
    </source>
</evidence>
<dbReference type="GO" id="GO:0019706">
    <property type="term" value="F:protein-cysteine S-palmitoyltransferase activity"/>
    <property type="evidence" value="ECO:0007669"/>
    <property type="project" value="UniProtKB-EC"/>
</dbReference>
<evidence type="ECO:0000256" key="4">
    <source>
        <dbReference type="ARBA" id="ARBA00022692"/>
    </source>
</evidence>